<comment type="caution">
    <text evidence="1">The sequence shown here is derived from an EMBL/GenBank/DDBJ whole genome shotgun (WGS) entry which is preliminary data.</text>
</comment>
<dbReference type="Proteomes" id="UP000324222">
    <property type="component" value="Unassembled WGS sequence"/>
</dbReference>
<proteinExistence type="predicted"/>
<accession>A0A5B7JDL6</accession>
<name>A0A5B7JDL6_PORTR</name>
<keyword evidence="2" id="KW-1185">Reference proteome</keyword>
<evidence type="ECO:0000313" key="2">
    <source>
        <dbReference type="Proteomes" id="UP000324222"/>
    </source>
</evidence>
<reference evidence="1 2" key="1">
    <citation type="submission" date="2019-05" db="EMBL/GenBank/DDBJ databases">
        <title>Another draft genome of Portunus trituberculatus and its Hox gene families provides insights of decapod evolution.</title>
        <authorList>
            <person name="Jeong J.-H."/>
            <person name="Song I."/>
            <person name="Kim S."/>
            <person name="Choi T."/>
            <person name="Kim D."/>
            <person name="Ryu S."/>
            <person name="Kim W."/>
        </authorList>
    </citation>
    <scope>NUCLEOTIDE SEQUENCE [LARGE SCALE GENOMIC DNA]</scope>
    <source>
        <tissue evidence="1">Muscle</tissue>
    </source>
</reference>
<sequence>MCEVATMAVSGSSITATPEVRGSRCRCRLSSLSAPLPHRLTATPTPRPASIGSITIYFQRF</sequence>
<gene>
    <name evidence="1" type="ORF">E2C01_087851</name>
</gene>
<dbReference type="EMBL" id="VSRR010092350">
    <property type="protein sequence ID" value="MPC92745.1"/>
    <property type="molecule type" value="Genomic_DNA"/>
</dbReference>
<protein>
    <submittedName>
        <fullName evidence="1">Uncharacterized protein</fullName>
    </submittedName>
</protein>
<organism evidence="1 2">
    <name type="scientific">Portunus trituberculatus</name>
    <name type="common">Swimming crab</name>
    <name type="synonym">Neptunus trituberculatus</name>
    <dbReference type="NCBI Taxonomy" id="210409"/>
    <lineage>
        <taxon>Eukaryota</taxon>
        <taxon>Metazoa</taxon>
        <taxon>Ecdysozoa</taxon>
        <taxon>Arthropoda</taxon>
        <taxon>Crustacea</taxon>
        <taxon>Multicrustacea</taxon>
        <taxon>Malacostraca</taxon>
        <taxon>Eumalacostraca</taxon>
        <taxon>Eucarida</taxon>
        <taxon>Decapoda</taxon>
        <taxon>Pleocyemata</taxon>
        <taxon>Brachyura</taxon>
        <taxon>Eubrachyura</taxon>
        <taxon>Portunoidea</taxon>
        <taxon>Portunidae</taxon>
        <taxon>Portuninae</taxon>
        <taxon>Portunus</taxon>
    </lineage>
</organism>
<evidence type="ECO:0000313" key="1">
    <source>
        <dbReference type="EMBL" id="MPC92745.1"/>
    </source>
</evidence>
<dbReference type="AlphaFoldDB" id="A0A5B7JDL6"/>